<name>A0A554VFW3_9FLAO</name>
<evidence type="ECO:0000313" key="3">
    <source>
        <dbReference type="Proteomes" id="UP000318833"/>
    </source>
</evidence>
<dbReference type="Proteomes" id="UP000318833">
    <property type="component" value="Unassembled WGS sequence"/>
</dbReference>
<dbReference type="AlphaFoldDB" id="A0A554VFW3"/>
<keyword evidence="1" id="KW-0812">Transmembrane</keyword>
<keyword evidence="1" id="KW-0472">Membrane</keyword>
<gene>
    <name evidence="2" type="ORF">FOF46_20215</name>
</gene>
<protein>
    <submittedName>
        <fullName evidence="2">Uncharacterized protein</fullName>
    </submittedName>
</protein>
<organism evidence="2 3">
    <name type="scientific">Aquimarina algiphila</name>
    <dbReference type="NCBI Taxonomy" id="2047982"/>
    <lineage>
        <taxon>Bacteria</taxon>
        <taxon>Pseudomonadati</taxon>
        <taxon>Bacteroidota</taxon>
        <taxon>Flavobacteriia</taxon>
        <taxon>Flavobacteriales</taxon>
        <taxon>Flavobacteriaceae</taxon>
        <taxon>Aquimarina</taxon>
    </lineage>
</organism>
<sequence length="176" mass="20346">MKKDNLHKNNGGFKVPEGYFEEFEHKLFDKISRPTDNDNMLSSKIDSGFTIPEDYFTTLEDNVMNNVSETPSKTKVRSLITKRSILYFSGIAAMIAIIISLSTYEESKLNFDDIELADIHHYFNEGNIELSTTEMIALLDEDINYTEVFEEELVNDDEILDYLSEEDIDDEIIFVE</sequence>
<reference evidence="2 3" key="1">
    <citation type="submission" date="2019-07" db="EMBL/GenBank/DDBJ databases">
        <title>The draft genome sequence of Aquimarina algiphila M91.</title>
        <authorList>
            <person name="Meng X."/>
        </authorList>
    </citation>
    <scope>NUCLEOTIDE SEQUENCE [LARGE SCALE GENOMIC DNA]</scope>
    <source>
        <strain evidence="2 3">M91</strain>
    </source>
</reference>
<keyword evidence="1" id="KW-1133">Transmembrane helix</keyword>
<dbReference type="OrthoDB" id="981524at2"/>
<accession>A0A554VFW3</accession>
<evidence type="ECO:0000256" key="1">
    <source>
        <dbReference type="SAM" id="Phobius"/>
    </source>
</evidence>
<evidence type="ECO:0000313" key="2">
    <source>
        <dbReference type="EMBL" id="TSE06224.1"/>
    </source>
</evidence>
<proteinExistence type="predicted"/>
<dbReference type="EMBL" id="VLNR01000048">
    <property type="protein sequence ID" value="TSE06224.1"/>
    <property type="molecule type" value="Genomic_DNA"/>
</dbReference>
<dbReference type="RefSeq" id="WP_143917687.1">
    <property type="nucleotide sequence ID" value="NZ_CANMIK010000030.1"/>
</dbReference>
<comment type="caution">
    <text evidence="2">The sequence shown here is derived from an EMBL/GenBank/DDBJ whole genome shotgun (WGS) entry which is preliminary data.</text>
</comment>
<feature type="transmembrane region" description="Helical" evidence="1">
    <location>
        <begin position="85"/>
        <end position="104"/>
    </location>
</feature>
<keyword evidence="3" id="KW-1185">Reference proteome</keyword>